<organism evidence="6 7">
    <name type="scientific">Nocardia bhagyanarayanae</name>
    <dbReference type="NCBI Taxonomy" id="1215925"/>
    <lineage>
        <taxon>Bacteria</taxon>
        <taxon>Bacillati</taxon>
        <taxon>Actinomycetota</taxon>
        <taxon>Actinomycetes</taxon>
        <taxon>Mycobacteriales</taxon>
        <taxon>Nocardiaceae</taxon>
        <taxon>Nocardia</taxon>
    </lineage>
</organism>
<dbReference type="InterPro" id="IPR050204">
    <property type="entry name" value="AraC_XylS_family_regulators"/>
</dbReference>
<accession>A0A543FET9</accession>
<dbReference type="OrthoDB" id="4549023at2"/>
<dbReference type="InterPro" id="IPR018060">
    <property type="entry name" value="HTH_AraC"/>
</dbReference>
<dbReference type="Proteomes" id="UP000316331">
    <property type="component" value="Unassembled WGS sequence"/>
</dbReference>
<dbReference type="PANTHER" id="PTHR46796">
    <property type="entry name" value="HTH-TYPE TRANSCRIPTIONAL ACTIVATOR RHAS-RELATED"/>
    <property type="match status" value="1"/>
</dbReference>
<dbReference type="PROSITE" id="PS01124">
    <property type="entry name" value="HTH_ARAC_FAMILY_2"/>
    <property type="match status" value="1"/>
</dbReference>
<keyword evidence="3" id="KW-0804">Transcription</keyword>
<comment type="caution">
    <text evidence="6">The sequence shown here is derived from an EMBL/GenBank/DDBJ whole genome shotgun (WGS) entry which is preliminary data.</text>
</comment>
<feature type="region of interest" description="Disordered" evidence="4">
    <location>
        <begin position="1"/>
        <end position="28"/>
    </location>
</feature>
<dbReference type="Pfam" id="PF12833">
    <property type="entry name" value="HTH_18"/>
    <property type="match status" value="1"/>
</dbReference>
<evidence type="ECO:0000256" key="1">
    <source>
        <dbReference type="ARBA" id="ARBA00023015"/>
    </source>
</evidence>
<dbReference type="GO" id="GO:0003700">
    <property type="term" value="F:DNA-binding transcription factor activity"/>
    <property type="evidence" value="ECO:0007669"/>
    <property type="project" value="InterPro"/>
</dbReference>
<sequence length="271" mass="28324">MEKALVTDGVSATPPASGGARTPDESPRRATALLRPGILAFGGAIRPTALHAHHTVQLLAARTPITVMDAGGVRHRGTRIIVPADAPHRIETAAEGAALYLDPETAAGAAADRRAHAGGWADDQPALPATLAGAPIAEQVAAIVRELRCAPTAANGAQRHGAVTEALRLLPSLVPDHSIRGSDVAKRVGLSPARLSHLFAEQVGMPLRPYMLWLRLRVAIGRFRSGDDLAAAAHAAGFDDSTQLTRTCRRTFGLTPAALHRADQWDLGDGA</sequence>
<keyword evidence="7" id="KW-1185">Reference proteome</keyword>
<evidence type="ECO:0000259" key="5">
    <source>
        <dbReference type="PROSITE" id="PS01124"/>
    </source>
</evidence>
<dbReference type="Gene3D" id="1.10.10.60">
    <property type="entry name" value="Homeodomain-like"/>
    <property type="match status" value="1"/>
</dbReference>
<dbReference type="AlphaFoldDB" id="A0A543FET9"/>
<protein>
    <submittedName>
        <fullName evidence="6">AraC-like DNA-binding protein</fullName>
    </submittedName>
</protein>
<evidence type="ECO:0000313" key="7">
    <source>
        <dbReference type="Proteomes" id="UP000316331"/>
    </source>
</evidence>
<reference evidence="6 7" key="1">
    <citation type="submission" date="2019-06" db="EMBL/GenBank/DDBJ databases">
        <title>Sequencing the genomes of 1000 actinobacteria strains.</title>
        <authorList>
            <person name="Klenk H.-P."/>
        </authorList>
    </citation>
    <scope>NUCLEOTIDE SEQUENCE [LARGE SCALE GENOMIC DNA]</scope>
    <source>
        <strain evidence="6 7">DSM 103495</strain>
    </source>
</reference>
<name>A0A543FET9_9NOCA</name>
<keyword evidence="1" id="KW-0805">Transcription regulation</keyword>
<evidence type="ECO:0000313" key="6">
    <source>
        <dbReference type="EMBL" id="TQM32266.1"/>
    </source>
</evidence>
<feature type="domain" description="HTH araC/xylS-type" evidence="5">
    <location>
        <begin position="164"/>
        <end position="262"/>
    </location>
</feature>
<evidence type="ECO:0000256" key="4">
    <source>
        <dbReference type="SAM" id="MobiDB-lite"/>
    </source>
</evidence>
<evidence type="ECO:0000256" key="2">
    <source>
        <dbReference type="ARBA" id="ARBA00023125"/>
    </source>
</evidence>
<evidence type="ECO:0000256" key="3">
    <source>
        <dbReference type="ARBA" id="ARBA00023163"/>
    </source>
</evidence>
<keyword evidence="2 6" id="KW-0238">DNA-binding</keyword>
<dbReference type="EMBL" id="VFPG01000001">
    <property type="protein sequence ID" value="TQM32266.1"/>
    <property type="molecule type" value="Genomic_DNA"/>
</dbReference>
<dbReference type="GO" id="GO:0043565">
    <property type="term" value="F:sequence-specific DNA binding"/>
    <property type="evidence" value="ECO:0007669"/>
    <property type="project" value="InterPro"/>
</dbReference>
<proteinExistence type="predicted"/>
<gene>
    <name evidence="6" type="ORF">FB390_3944</name>
</gene>
<dbReference type="RefSeq" id="WP_141810199.1">
    <property type="nucleotide sequence ID" value="NZ_VFPG01000001.1"/>
</dbReference>
<dbReference type="SMART" id="SM00342">
    <property type="entry name" value="HTH_ARAC"/>
    <property type="match status" value="1"/>
</dbReference>